<dbReference type="AlphaFoldDB" id="A2SK16"/>
<feature type="region of interest" description="Disordered" evidence="1">
    <location>
        <begin position="23"/>
        <end position="65"/>
    </location>
</feature>
<evidence type="ECO:0000256" key="2">
    <source>
        <dbReference type="SAM" id="SignalP"/>
    </source>
</evidence>
<gene>
    <name evidence="3" type="ordered locus">Mpe_A2952</name>
</gene>
<proteinExistence type="predicted"/>
<protein>
    <recommendedName>
        <fullName evidence="5">Lipoprotein</fullName>
    </recommendedName>
</protein>
<evidence type="ECO:0000313" key="4">
    <source>
        <dbReference type="Proteomes" id="UP000000366"/>
    </source>
</evidence>
<evidence type="ECO:0000256" key="1">
    <source>
        <dbReference type="SAM" id="MobiDB-lite"/>
    </source>
</evidence>
<feature type="chain" id="PRO_5002645868" description="Lipoprotein" evidence="2">
    <location>
        <begin position="27"/>
        <end position="167"/>
    </location>
</feature>
<sequence length="167" mass="17167">MTPAAPTRRLLAATTALALLAGCAQLSPPPPPPAPAPVQAPIQPPPPPAPPPPPPPPAPPPPVSVVELSARPAEQALLAGLRAYDDGQYKLAEQRLGGALKAGLAAPKDRAAAHKTLAFIYCTSQRAKACENAFRAARSADPAFTLSKAEAGHPLWGPVYRRTLAAP</sequence>
<dbReference type="HOGENOM" id="CLU_134840_1_0_4"/>
<dbReference type="InterPro" id="IPR047780">
    <property type="entry name" value="TssQ-like"/>
</dbReference>
<name>A2SK16_METPP</name>
<dbReference type="eggNOG" id="COG3063">
    <property type="taxonomic scope" value="Bacteria"/>
</dbReference>
<reference evidence="3 4" key="1">
    <citation type="journal article" date="2007" name="J. Bacteriol.">
        <title>Whole-genome analysis of the methyl tert-butyl ether-degrading beta-proteobacterium Methylibium petroleiphilum PM1.</title>
        <authorList>
            <person name="Kane S.R."/>
            <person name="Chakicherla A.Y."/>
            <person name="Chain P.S.G."/>
            <person name="Schmidt R."/>
            <person name="Shin M.W."/>
            <person name="Legler T.C."/>
            <person name="Scow K.M."/>
            <person name="Larimer F.W."/>
            <person name="Lucas S.M."/>
            <person name="Richardson P.M."/>
            <person name="Hristova K.R."/>
        </authorList>
    </citation>
    <scope>NUCLEOTIDE SEQUENCE [LARGE SCALE GENOMIC DNA]</scope>
    <source>
        <strain evidence="4">ATCC BAA-1232 / LMG 22953 / PM1</strain>
    </source>
</reference>
<dbReference type="EMBL" id="CP000555">
    <property type="protein sequence ID" value="ABM95905.1"/>
    <property type="molecule type" value="Genomic_DNA"/>
</dbReference>
<accession>A2SK16</accession>
<feature type="compositionally biased region" description="Pro residues" evidence="1">
    <location>
        <begin position="27"/>
        <end position="63"/>
    </location>
</feature>
<dbReference type="STRING" id="420662.Mpe_A2952"/>
<dbReference type="Proteomes" id="UP000000366">
    <property type="component" value="Chromosome"/>
</dbReference>
<dbReference type="NCBIfam" id="NF038027">
    <property type="entry name" value="TssQ_fam"/>
    <property type="match status" value="1"/>
</dbReference>
<keyword evidence="2" id="KW-0732">Signal</keyword>
<keyword evidence="4" id="KW-1185">Reference proteome</keyword>
<dbReference type="RefSeq" id="WP_011830534.1">
    <property type="nucleotide sequence ID" value="NC_008825.1"/>
</dbReference>
<dbReference type="KEGG" id="mpt:Mpe_A2952"/>
<evidence type="ECO:0008006" key="5">
    <source>
        <dbReference type="Google" id="ProtNLM"/>
    </source>
</evidence>
<organism evidence="3 4">
    <name type="scientific">Methylibium petroleiphilum (strain ATCC BAA-1232 / LMG 22953 / PM1)</name>
    <dbReference type="NCBI Taxonomy" id="420662"/>
    <lineage>
        <taxon>Bacteria</taxon>
        <taxon>Pseudomonadati</taxon>
        <taxon>Pseudomonadota</taxon>
        <taxon>Betaproteobacteria</taxon>
        <taxon>Burkholderiales</taxon>
        <taxon>Sphaerotilaceae</taxon>
        <taxon>Methylibium</taxon>
    </lineage>
</organism>
<evidence type="ECO:0000313" key="3">
    <source>
        <dbReference type="EMBL" id="ABM95905.1"/>
    </source>
</evidence>
<feature type="signal peptide" evidence="2">
    <location>
        <begin position="1"/>
        <end position="26"/>
    </location>
</feature>